<gene>
    <name evidence="6" type="ORF">MANAM107_09020</name>
</gene>
<keyword evidence="3" id="KW-0238">DNA-binding</keyword>
<dbReference type="PANTHER" id="PTHR30126">
    <property type="entry name" value="HTH-TYPE TRANSCRIPTIONAL REGULATOR"/>
    <property type="match status" value="1"/>
</dbReference>
<reference evidence="6 7" key="1">
    <citation type="submission" date="2021-08" db="EMBL/GenBank/DDBJ databases">
        <title>Whole genome sequence of novel Actinomyces species strain MAS-1.</title>
        <authorList>
            <person name="Saito M."/>
            <person name="Kuwahara N."/>
            <person name="Takizawa T."/>
            <person name="Gotouda H."/>
            <person name="Ochiai T."/>
        </authorList>
    </citation>
    <scope>NUCLEOTIDE SEQUENCE [LARGE SCALE GENOMIC DNA]</scope>
    <source>
        <strain evidence="6 7">MAS-1</strain>
    </source>
</reference>
<evidence type="ECO:0000313" key="7">
    <source>
        <dbReference type="Proteomes" id="UP000824496"/>
    </source>
</evidence>
<evidence type="ECO:0000259" key="5">
    <source>
        <dbReference type="PROSITE" id="PS50931"/>
    </source>
</evidence>
<dbReference type="PROSITE" id="PS50931">
    <property type="entry name" value="HTH_LYSR"/>
    <property type="match status" value="1"/>
</dbReference>
<protein>
    <submittedName>
        <fullName evidence="6">LysR family transcriptional regulator</fullName>
    </submittedName>
</protein>
<evidence type="ECO:0000256" key="1">
    <source>
        <dbReference type="ARBA" id="ARBA00009437"/>
    </source>
</evidence>
<evidence type="ECO:0000256" key="2">
    <source>
        <dbReference type="ARBA" id="ARBA00023015"/>
    </source>
</evidence>
<proteinExistence type="inferred from homology"/>
<dbReference type="RefSeq" id="WP_223911652.1">
    <property type="nucleotide sequence ID" value="NZ_AP025017.1"/>
</dbReference>
<feature type="domain" description="HTH lysR-type" evidence="5">
    <location>
        <begin position="5"/>
        <end position="62"/>
    </location>
</feature>
<dbReference type="Gene3D" id="1.10.10.10">
    <property type="entry name" value="Winged helix-like DNA-binding domain superfamily/Winged helix DNA-binding domain"/>
    <property type="match status" value="1"/>
</dbReference>
<evidence type="ECO:0000256" key="4">
    <source>
        <dbReference type="ARBA" id="ARBA00023163"/>
    </source>
</evidence>
<name>A0ABN6K6W5_9ACTO</name>
<dbReference type="Pfam" id="PF00126">
    <property type="entry name" value="HTH_1"/>
    <property type="match status" value="1"/>
</dbReference>
<evidence type="ECO:0000313" key="6">
    <source>
        <dbReference type="EMBL" id="BDA64068.1"/>
    </source>
</evidence>
<dbReference type="Pfam" id="PF03466">
    <property type="entry name" value="LysR_substrate"/>
    <property type="match status" value="1"/>
</dbReference>
<comment type="similarity">
    <text evidence="1">Belongs to the LysR transcriptional regulatory family.</text>
</comment>
<dbReference type="InterPro" id="IPR005119">
    <property type="entry name" value="LysR_subst-bd"/>
</dbReference>
<accession>A0ABN6K6W5</accession>
<dbReference type="PANTHER" id="PTHR30126:SF39">
    <property type="entry name" value="HTH-TYPE TRANSCRIPTIONAL REGULATOR CYSL"/>
    <property type="match status" value="1"/>
</dbReference>
<dbReference type="InterPro" id="IPR000847">
    <property type="entry name" value="LysR_HTH_N"/>
</dbReference>
<dbReference type="InterPro" id="IPR036388">
    <property type="entry name" value="WH-like_DNA-bd_sf"/>
</dbReference>
<organism evidence="6 7">
    <name type="scientific">Actinomyces capricornis</name>
    <dbReference type="NCBI Taxonomy" id="2755559"/>
    <lineage>
        <taxon>Bacteria</taxon>
        <taxon>Bacillati</taxon>
        <taxon>Actinomycetota</taxon>
        <taxon>Actinomycetes</taxon>
        <taxon>Actinomycetales</taxon>
        <taxon>Actinomycetaceae</taxon>
        <taxon>Actinomyces</taxon>
    </lineage>
</organism>
<keyword evidence="4" id="KW-0804">Transcription</keyword>
<keyword evidence="7" id="KW-1185">Reference proteome</keyword>
<dbReference type="SUPFAM" id="SSF53850">
    <property type="entry name" value="Periplasmic binding protein-like II"/>
    <property type="match status" value="1"/>
</dbReference>
<dbReference type="Proteomes" id="UP000824496">
    <property type="component" value="Chromosome"/>
</dbReference>
<sequence>MSERVSWDALKAFVAVARAGSFSAAAQTLGLAQSSLSEQVARLERTLGYRLVDRSPTGVRTTGRGQALLARIEGPVEVLAEATAPQEATHGHRAMLLGGPAEFLSEVVLPRLPEHLPPGQQVTARFGDVDDLTGELREGLIDVLVSTVPVRSQALMLTPVYDEMFVLVAHPRWAHTAAECLEEIPVLSYGPELPIIRRYWRSVFGRRPSDLVVSMIAPDLRSLRRLAIAGAGMTVLPHYLAHHHLEQGDLIELHRPETYPINTLCVVSRRPRPTPDPAVRSLREAVRKICRIAQERN</sequence>
<dbReference type="Gene3D" id="3.40.190.10">
    <property type="entry name" value="Periplasmic binding protein-like II"/>
    <property type="match status" value="2"/>
</dbReference>
<dbReference type="CDD" id="cd05466">
    <property type="entry name" value="PBP2_LTTR_substrate"/>
    <property type="match status" value="1"/>
</dbReference>
<dbReference type="EMBL" id="AP025017">
    <property type="protein sequence ID" value="BDA64068.1"/>
    <property type="molecule type" value="Genomic_DNA"/>
</dbReference>
<dbReference type="SUPFAM" id="SSF46785">
    <property type="entry name" value="Winged helix' DNA-binding domain"/>
    <property type="match status" value="1"/>
</dbReference>
<keyword evidence="2" id="KW-0805">Transcription regulation</keyword>
<dbReference type="PRINTS" id="PR00039">
    <property type="entry name" value="HTHLYSR"/>
</dbReference>
<dbReference type="InterPro" id="IPR036390">
    <property type="entry name" value="WH_DNA-bd_sf"/>
</dbReference>
<evidence type="ECO:0000256" key="3">
    <source>
        <dbReference type="ARBA" id="ARBA00023125"/>
    </source>
</evidence>